<keyword evidence="2" id="KW-1003">Cell membrane</keyword>
<organism evidence="7 8">
    <name type="scientific">Saccharibacillus kuerlensis</name>
    <dbReference type="NCBI Taxonomy" id="459527"/>
    <lineage>
        <taxon>Bacteria</taxon>
        <taxon>Bacillati</taxon>
        <taxon>Bacillota</taxon>
        <taxon>Bacilli</taxon>
        <taxon>Bacillales</taxon>
        <taxon>Paenibacillaceae</taxon>
        <taxon>Saccharibacillus</taxon>
    </lineage>
</organism>
<evidence type="ECO:0000313" key="8">
    <source>
        <dbReference type="Proteomes" id="UP000606653"/>
    </source>
</evidence>
<dbReference type="Proteomes" id="UP000606653">
    <property type="component" value="Unassembled WGS sequence"/>
</dbReference>
<dbReference type="InterPro" id="IPR005538">
    <property type="entry name" value="LrgA/CidA"/>
</dbReference>
<proteinExistence type="predicted"/>
<reference evidence="8" key="1">
    <citation type="journal article" date="2019" name="Int. J. Syst. Evol. Microbiol.">
        <title>The Global Catalogue of Microorganisms (GCM) 10K type strain sequencing project: providing services to taxonomists for standard genome sequencing and annotation.</title>
        <authorList>
            <consortium name="The Broad Institute Genomics Platform"/>
            <consortium name="The Broad Institute Genome Sequencing Center for Infectious Disease"/>
            <person name="Wu L."/>
            <person name="Ma J."/>
        </authorList>
    </citation>
    <scope>NUCLEOTIDE SEQUENCE [LARGE SCALE GENOMIC DNA]</scope>
    <source>
        <strain evidence="8">CGMCC 1.6964</strain>
    </source>
</reference>
<keyword evidence="4 6" id="KW-1133">Transmembrane helix</keyword>
<evidence type="ECO:0000313" key="7">
    <source>
        <dbReference type="EMBL" id="GGO02150.1"/>
    </source>
</evidence>
<comment type="subcellular location">
    <subcellularLocation>
        <location evidence="1">Cell membrane</location>
        <topology evidence="1">Multi-pass membrane protein</topology>
    </subcellularLocation>
</comment>
<protein>
    <submittedName>
        <fullName evidence="7">CidA/LrgA family protein</fullName>
    </submittedName>
</protein>
<accession>A0ABQ2L431</accession>
<dbReference type="Pfam" id="PF03788">
    <property type="entry name" value="LrgA"/>
    <property type="match status" value="1"/>
</dbReference>
<feature type="transmembrane region" description="Helical" evidence="6">
    <location>
        <begin position="29"/>
        <end position="46"/>
    </location>
</feature>
<evidence type="ECO:0000256" key="2">
    <source>
        <dbReference type="ARBA" id="ARBA00022475"/>
    </source>
</evidence>
<gene>
    <name evidence="7" type="ORF">GCM10010969_25170</name>
</gene>
<evidence type="ECO:0000256" key="4">
    <source>
        <dbReference type="ARBA" id="ARBA00022989"/>
    </source>
</evidence>
<sequence length="124" mass="13196">MIMRGFAILLGFSLAGVLIHDAFHLPLPGNVIGLLLFLFALFSKIVKLEWVEQSANLLTSHLLLFFIPYVIGAAALIPHLGNNATAIAVSVIGSTLAVLWVTGTVAKMTAPKEGGEQTDERLSA</sequence>
<keyword evidence="8" id="KW-1185">Reference proteome</keyword>
<name>A0ABQ2L431_9BACL</name>
<feature type="transmembrane region" description="Helical" evidence="6">
    <location>
        <begin position="83"/>
        <end position="102"/>
    </location>
</feature>
<evidence type="ECO:0000256" key="5">
    <source>
        <dbReference type="ARBA" id="ARBA00023136"/>
    </source>
</evidence>
<evidence type="ECO:0000256" key="6">
    <source>
        <dbReference type="SAM" id="Phobius"/>
    </source>
</evidence>
<evidence type="ECO:0000256" key="1">
    <source>
        <dbReference type="ARBA" id="ARBA00004651"/>
    </source>
</evidence>
<dbReference type="PANTHER" id="PTHR33931">
    <property type="entry name" value="HOLIN-LIKE PROTEIN CIDA-RELATED"/>
    <property type="match status" value="1"/>
</dbReference>
<evidence type="ECO:0000256" key="3">
    <source>
        <dbReference type="ARBA" id="ARBA00022692"/>
    </source>
</evidence>
<comment type="caution">
    <text evidence="7">The sequence shown here is derived from an EMBL/GenBank/DDBJ whole genome shotgun (WGS) entry which is preliminary data.</text>
</comment>
<keyword evidence="3 6" id="KW-0812">Transmembrane</keyword>
<feature type="transmembrane region" description="Helical" evidence="6">
    <location>
        <begin position="58"/>
        <end position="77"/>
    </location>
</feature>
<dbReference type="EMBL" id="BMLN01000006">
    <property type="protein sequence ID" value="GGO02150.1"/>
    <property type="molecule type" value="Genomic_DNA"/>
</dbReference>
<keyword evidence="5 6" id="KW-0472">Membrane</keyword>
<dbReference type="PANTHER" id="PTHR33931:SF2">
    <property type="entry name" value="HOLIN-LIKE PROTEIN CIDA"/>
    <property type="match status" value="1"/>
</dbReference>